<dbReference type="AlphaFoldDB" id="A0AA38PW30"/>
<name>A0AA38PW30_9AGAR</name>
<protein>
    <submittedName>
        <fullName evidence="2">Uncharacterized protein</fullName>
    </submittedName>
</protein>
<feature type="region of interest" description="Disordered" evidence="1">
    <location>
        <begin position="234"/>
        <end position="263"/>
    </location>
</feature>
<feature type="region of interest" description="Disordered" evidence="1">
    <location>
        <begin position="175"/>
        <end position="220"/>
    </location>
</feature>
<feature type="compositionally biased region" description="Low complexity" evidence="1">
    <location>
        <begin position="475"/>
        <end position="491"/>
    </location>
</feature>
<proteinExistence type="predicted"/>
<gene>
    <name evidence="2" type="ORF">F5890DRAFT_1555964</name>
</gene>
<evidence type="ECO:0000256" key="1">
    <source>
        <dbReference type="SAM" id="MobiDB-lite"/>
    </source>
</evidence>
<comment type="caution">
    <text evidence="2">The sequence shown here is derived from an EMBL/GenBank/DDBJ whole genome shotgun (WGS) entry which is preliminary data.</text>
</comment>
<feature type="compositionally biased region" description="Low complexity" evidence="1">
    <location>
        <begin position="196"/>
        <end position="220"/>
    </location>
</feature>
<dbReference type="EMBL" id="MU802065">
    <property type="protein sequence ID" value="KAJ3982366.1"/>
    <property type="molecule type" value="Genomic_DNA"/>
</dbReference>
<feature type="compositionally biased region" description="Low complexity" evidence="1">
    <location>
        <begin position="305"/>
        <end position="338"/>
    </location>
</feature>
<evidence type="ECO:0000313" key="2">
    <source>
        <dbReference type="EMBL" id="KAJ3982366.1"/>
    </source>
</evidence>
<evidence type="ECO:0000313" key="3">
    <source>
        <dbReference type="Proteomes" id="UP001163850"/>
    </source>
</evidence>
<reference evidence="2" key="1">
    <citation type="submission" date="2022-08" db="EMBL/GenBank/DDBJ databases">
        <authorList>
            <consortium name="DOE Joint Genome Institute"/>
            <person name="Min B."/>
            <person name="Riley R."/>
            <person name="Sierra-Patev S."/>
            <person name="Naranjo-Ortiz M."/>
            <person name="Looney B."/>
            <person name="Konkel Z."/>
            <person name="Slot J.C."/>
            <person name="Sakamoto Y."/>
            <person name="Steenwyk J.L."/>
            <person name="Rokas A."/>
            <person name="Carro J."/>
            <person name="Camarero S."/>
            <person name="Ferreira P."/>
            <person name="Molpeceres G."/>
            <person name="Ruiz-Duenas F.J."/>
            <person name="Serrano A."/>
            <person name="Henrissat B."/>
            <person name="Drula E."/>
            <person name="Hughes K.W."/>
            <person name="Mata J.L."/>
            <person name="Ishikawa N.K."/>
            <person name="Vargas-Isla R."/>
            <person name="Ushijima S."/>
            <person name="Smith C.A."/>
            <person name="Ahrendt S."/>
            <person name="Andreopoulos W."/>
            <person name="He G."/>
            <person name="Labutti K."/>
            <person name="Lipzen A."/>
            <person name="Ng V."/>
            <person name="Sandor L."/>
            <person name="Barry K."/>
            <person name="Martinez A.T."/>
            <person name="Xiao Y."/>
            <person name="Gibbons J.G."/>
            <person name="Terashima K."/>
            <person name="Hibbett D.S."/>
            <person name="Grigoriev I.V."/>
        </authorList>
    </citation>
    <scope>NUCLEOTIDE SEQUENCE</scope>
    <source>
        <strain evidence="2">TFB7829</strain>
    </source>
</reference>
<organism evidence="2 3">
    <name type="scientific">Lentinula detonsa</name>
    <dbReference type="NCBI Taxonomy" id="2804962"/>
    <lineage>
        <taxon>Eukaryota</taxon>
        <taxon>Fungi</taxon>
        <taxon>Dikarya</taxon>
        <taxon>Basidiomycota</taxon>
        <taxon>Agaricomycotina</taxon>
        <taxon>Agaricomycetes</taxon>
        <taxon>Agaricomycetidae</taxon>
        <taxon>Agaricales</taxon>
        <taxon>Marasmiineae</taxon>
        <taxon>Omphalotaceae</taxon>
        <taxon>Lentinula</taxon>
    </lineage>
</organism>
<dbReference type="Proteomes" id="UP001163850">
    <property type="component" value="Unassembled WGS sequence"/>
</dbReference>
<feature type="region of interest" description="Disordered" evidence="1">
    <location>
        <begin position="473"/>
        <end position="518"/>
    </location>
</feature>
<feature type="compositionally biased region" description="Polar residues" evidence="1">
    <location>
        <begin position="175"/>
        <end position="195"/>
    </location>
</feature>
<accession>A0AA38PW30</accession>
<feature type="region of interest" description="Disordered" evidence="1">
    <location>
        <begin position="301"/>
        <end position="382"/>
    </location>
</feature>
<sequence>MTLDDASIPSSLPWMPTSTVHNQNFNHNDLRRKALIGAHVHRSPRHHSDIGMQFMYNSSQSSTTDFPPTLATPSAFASQTSPLFMMEPTLPNHSVIGPSEQASSQFQLQRATPQQTEFLIPSSNSNRGIISNNYVDMSMVNGTGTQEVNRSLQMTEPVPLPPQLHKISYLRPSTLSSARATTDTSPSHSYQPQSYGSAPSSGLSMFSSSSSSFTPVSSSTPRVFGWMPQSEEDLTPVVPSTPRYHSAPTVTPKTKTSQSPNQNQIAIFVRRTSATKSASIPISIPKSVPVPIFVGSSQPNRTNKPCLSQPLCSSSSLGLNSSSDSSPASLPSKSASPTSKHKQVSNSSAKPVNPVPQVTPIRSGRPPTKVQQPPPSRRDARLDVNPASFSQTQTSVQESGTVTIQRVPLMPSKGAPSALPEVPARLAAVPPSPQPFRYFVPIQNEQQNYQDQHGQRQRLQTYSQNAYVQTTAAVPSQQSEQLQPPSQLPLSDTKLPQSQIAGRKRKATQSLQGEQDDSRDALQALQILNQSLGDNVASPIIIPSRSSSPVVDWAGSVSDSNAQINLPLQPLSHTSTHSPTMLAAVEPSPAPSVRASPTAVASTSHTHTDTFSSTSATATTTLFSPTPSSISTSTLLPPSDHVSITDSSVIALHHTNTLPRKKLRLDSALSAPTVQELMVKAWDLEKKKQEKEVKVPTGYESCVQSARTVGPCFPLSYNWIPMVTESVLEFDIEHGPFRSGTPLNCVSEQYPADLSSNHSTPSSRLKCLGTRTGCSCPTPLPNSGSSSTSSSPLFPIWKPVWVGGNKI</sequence>
<feature type="compositionally biased region" description="Polar residues" evidence="1">
    <location>
        <begin position="248"/>
        <end position="263"/>
    </location>
</feature>